<protein>
    <submittedName>
        <fullName evidence="2">DUF2946 domain-containing protein</fullName>
    </submittedName>
</protein>
<keyword evidence="1" id="KW-0812">Transmembrane</keyword>
<dbReference type="EMBL" id="QWEX01000002">
    <property type="protein sequence ID" value="RXV68922.1"/>
    <property type="molecule type" value="Genomic_DNA"/>
</dbReference>
<accession>A0A4Q2AGB5</accession>
<organism evidence="2 3">
    <name type="scientific">Burkholderia stabilis</name>
    <dbReference type="NCBI Taxonomy" id="95485"/>
    <lineage>
        <taxon>Bacteria</taxon>
        <taxon>Pseudomonadati</taxon>
        <taxon>Pseudomonadota</taxon>
        <taxon>Betaproteobacteria</taxon>
        <taxon>Burkholderiales</taxon>
        <taxon>Burkholderiaceae</taxon>
        <taxon>Burkholderia</taxon>
        <taxon>Burkholderia cepacia complex</taxon>
    </lineage>
</organism>
<comment type="caution">
    <text evidence="2">The sequence shown here is derived from an EMBL/GenBank/DDBJ whole genome shotgun (WGS) entry which is preliminary data.</text>
</comment>
<evidence type="ECO:0000313" key="3">
    <source>
        <dbReference type="Proteomes" id="UP000289650"/>
    </source>
</evidence>
<proteinExistence type="predicted"/>
<dbReference type="AlphaFoldDB" id="A0A4Q2AGB5"/>
<dbReference type="Proteomes" id="UP000289650">
    <property type="component" value="Unassembled WGS sequence"/>
</dbReference>
<name>A0A4Q2AGB5_9BURK</name>
<reference evidence="2 3" key="1">
    <citation type="submission" date="2018-08" db="EMBL/GenBank/DDBJ databases">
        <title>Mountain-cultivated ginseng endophyte, Burkholderia stabilis and its activity against ginseng root rot disease.</title>
        <authorList>
            <person name="Tapan Kumar M."/>
            <person name="Bae H."/>
            <person name="Shanmugam G."/>
            <person name="Jeon J."/>
        </authorList>
    </citation>
    <scope>NUCLEOTIDE SEQUENCE [LARGE SCALE GENOMIC DNA]</scope>
    <source>
        <strain evidence="2 3">EB159</strain>
    </source>
</reference>
<keyword evidence="1" id="KW-0472">Membrane</keyword>
<keyword evidence="1" id="KW-1133">Transmembrane helix</keyword>
<evidence type="ECO:0000256" key="1">
    <source>
        <dbReference type="SAM" id="Phobius"/>
    </source>
</evidence>
<dbReference type="InterPro" id="IPR021333">
    <property type="entry name" value="DUF2946"/>
</dbReference>
<feature type="transmembrane region" description="Helical" evidence="1">
    <location>
        <begin position="29"/>
        <end position="47"/>
    </location>
</feature>
<dbReference type="OrthoDB" id="8538365at2"/>
<dbReference type="Pfam" id="PF11162">
    <property type="entry name" value="DUF2946"/>
    <property type="match status" value="1"/>
</dbReference>
<sequence length="147" mass="15809">MQFQRGIICHLHCIPPSSRVMHVARFRKPGSLIGLIAILMMALAPAVSQMMASRHRLVDVLAVYCSASIDEAPVAHDDGKPAHHVNTHWQACPYCSFVAHATVLPGHPVAFAVPLADAQMPVVSASVPARIRVVHTIAQSRAPPAFS</sequence>
<gene>
    <name evidence="2" type="ORF">D1006_27830</name>
</gene>
<evidence type="ECO:0000313" key="2">
    <source>
        <dbReference type="EMBL" id="RXV68922.1"/>
    </source>
</evidence>